<accession>A0AAE3U0R8</accession>
<name>A0AAE3U0R8_9HYPH</name>
<reference evidence="2" key="1">
    <citation type="submission" date="2022-03" db="EMBL/GenBank/DDBJ databases">
        <title>Fererhizobium litorale gen. nov., sp. nov., isolated from sandy sediments of the Sea of Japan seashore.</title>
        <authorList>
            <person name="Romanenko L."/>
            <person name="Kurilenko V."/>
            <person name="Otstavnykh N."/>
            <person name="Svetashev V."/>
            <person name="Tekutyeva L."/>
            <person name="Isaeva M."/>
            <person name="Mikhailov V."/>
        </authorList>
    </citation>
    <scope>NUCLEOTIDE SEQUENCE</scope>
    <source>
        <strain evidence="2">KMM 9576</strain>
    </source>
</reference>
<dbReference type="AlphaFoldDB" id="A0AAE3U0R8"/>
<feature type="chain" id="PRO_5042096964" evidence="1">
    <location>
        <begin position="20"/>
        <end position="101"/>
    </location>
</feature>
<evidence type="ECO:0000313" key="2">
    <source>
        <dbReference type="EMBL" id="MDI7921626.1"/>
    </source>
</evidence>
<proteinExistence type="predicted"/>
<dbReference type="EMBL" id="JALDYZ010000002">
    <property type="protein sequence ID" value="MDI7921626.1"/>
    <property type="molecule type" value="Genomic_DNA"/>
</dbReference>
<dbReference type="Proteomes" id="UP001161580">
    <property type="component" value="Unassembled WGS sequence"/>
</dbReference>
<comment type="caution">
    <text evidence="2">The sequence shown here is derived from an EMBL/GenBank/DDBJ whole genome shotgun (WGS) entry which is preliminary data.</text>
</comment>
<protein>
    <submittedName>
        <fullName evidence="2">Uncharacterized protein</fullName>
    </submittedName>
</protein>
<organism evidence="2 3">
    <name type="scientific">Ferirhizobium litorale</name>
    <dbReference type="NCBI Taxonomy" id="2927786"/>
    <lineage>
        <taxon>Bacteria</taxon>
        <taxon>Pseudomonadati</taxon>
        <taxon>Pseudomonadota</taxon>
        <taxon>Alphaproteobacteria</taxon>
        <taxon>Hyphomicrobiales</taxon>
        <taxon>Rhizobiaceae</taxon>
        <taxon>Ferirhizobium</taxon>
    </lineage>
</organism>
<evidence type="ECO:0000313" key="3">
    <source>
        <dbReference type="Proteomes" id="UP001161580"/>
    </source>
</evidence>
<feature type="signal peptide" evidence="1">
    <location>
        <begin position="1"/>
        <end position="19"/>
    </location>
</feature>
<gene>
    <name evidence="2" type="ORF">MRS75_05950</name>
</gene>
<evidence type="ECO:0000256" key="1">
    <source>
        <dbReference type="SAM" id="SignalP"/>
    </source>
</evidence>
<keyword evidence="1" id="KW-0732">Signal</keyword>
<dbReference type="RefSeq" id="WP_311785786.1">
    <property type="nucleotide sequence ID" value="NZ_JALDYY010000002.1"/>
</dbReference>
<keyword evidence="3" id="KW-1185">Reference proteome</keyword>
<sequence length="101" mass="11219">MRKWLICLGMLAMASPAVAQPVYNPTRMTCTAVQTAIARNGAVILSYTSTRVPGLPLYNRYVDNIWQCSSRLLRMATVPTLDDPTCSVNVCSLRLRSGRNR</sequence>